<dbReference type="InterPro" id="IPR013783">
    <property type="entry name" value="Ig-like_fold"/>
</dbReference>
<evidence type="ECO:0000256" key="4">
    <source>
        <dbReference type="ARBA" id="ARBA00023157"/>
    </source>
</evidence>
<feature type="compositionally biased region" description="Polar residues" evidence="6">
    <location>
        <begin position="1074"/>
        <end position="1095"/>
    </location>
</feature>
<feature type="compositionally biased region" description="Polar residues" evidence="6">
    <location>
        <begin position="1036"/>
        <end position="1046"/>
    </location>
</feature>
<feature type="region of interest" description="Disordered" evidence="6">
    <location>
        <begin position="940"/>
        <end position="1130"/>
    </location>
</feature>
<evidence type="ECO:0000256" key="8">
    <source>
        <dbReference type="SAM" id="SignalP"/>
    </source>
</evidence>
<keyword evidence="3" id="KW-0677">Repeat</keyword>
<evidence type="ECO:0000256" key="2">
    <source>
        <dbReference type="ARBA" id="ARBA00022729"/>
    </source>
</evidence>
<dbReference type="InterPro" id="IPR000372">
    <property type="entry name" value="LRRNT"/>
</dbReference>
<dbReference type="SMART" id="SM00369">
    <property type="entry name" value="LRR_TYP"/>
    <property type="match status" value="12"/>
</dbReference>
<dbReference type="PROSITE" id="PS50835">
    <property type="entry name" value="IG_LIKE"/>
    <property type="match status" value="3"/>
</dbReference>
<dbReference type="SMART" id="SM00365">
    <property type="entry name" value="LRR_SD22"/>
    <property type="match status" value="7"/>
</dbReference>
<feature type="domain" description="Ig-like" evidence="9">
    <location>
        <begin position="669"/>
        <end position="755"/>
    </location>
</feature>
<evidence type="ECO:0000313" key="11">
    <source>
        <dbReference type="Proteomes" id="UP000887568"/>
    </source>
</evidence>
<dbReference type="OMA" id="WIIEDQS"/>
<dbReference type="PANTHER" id="PTHR45842:SF21">
    <property type="entry name" value="IG-LIKE DOMAIN-CONTAINING PROTEIN"/>
    <property type="match status" value="1"/>
</dbReference>
<dbReference type="PANTHER" id="PTHR45842">
    <property type="entry name" value="SYNAPTIC ADHESION-LIKE MOLECULE SALM"/>
    <property type="match status" value="1"/>
</dbReference>
<dbReference type="InterPro" id="IPR003599">
    <property type="entry name" value="Ig_sub"/>
</dbReference>
<dbReference type="Gene3D" id="3.80.10.10">
    <property type="entry name" value="Ribonuclease Inhibitor"/>
    <property type="match status" value="4"/>
</dbReference>
<evidence type="ECO:0000256" key="7">
    <source>
        <dbReference type="SAM" id="Phobius"/>
    </source>
</evidence>
<dbReference type="Pfam" id="PF07679">
    <property type="entry name" value="I-set"/>
    <property type="match status" value="2"/>
</dbReference>
<sequence>MASVPATTMQQLLMFWCWICGLFVIFAAGAVGQIQASQFVRCPEPCACLGDMVDCSKRQLTTVPPDIPHWVKILDVSKNRIQTLPNHWPSTRNLTRLLLDHNEIEHIPPGSLEGFVSLRKLDLSYNNIMNITTNTFPSQTNLHHVFLNNNQLSLLAAGCLDNLTSLQTLNLEKNRISSIPIELFLRLIKLNTLNLSRNKLTSIRSLAFTGLSELTVLNLRRNRISTLSDGAFYGLTKLRELQLDGNRIGSVSKGWLYGLDDIRQLLLSRNLINATDPGGWEFCQSLEGLDLSFNRIQSLERSGFEGLPALLDLFINQNTVSTVADGAFIGLHALKALELSNNRISWSLEDIPGAFEGLVSLRHLNLANNKIRSIPKRAFDGIEGIRELDLRDNNITSIQVNAFNNMEHLSQLLINSSTLFCDCQLSWFPSWVDAAGYRGTIDGTCSHPPPLKGTNVFNVAPSSFTCDDNSKPVIVRNPKTTAALRGDNVALLCEASSSSESTMRFTWKKDDEVLANPNTQVFASQGEGNLIQYRSVLNLPNIQDTDQGKFQCVITNELGSTMSKTARITVHVFPSFELTPKESEVRVGGTARLECSATGDPKPVIAWQKDGGDDFPAARERRFQVIDEESETFYISNVKVSDMGMYSCTATNAAGMISANATLTVLQAPSFRERPKNMEVRAGEAAVIECKVSGSPPPRITWTKDGREFHVDDDHILTSNDGLLIIKNVRMEDDGTYTCEVVNKVGVDRGSAALTVLPKTKYYSTTTGIIIILVVCCVVGTSLVWVLIIYHTRKQRRHYNTTHADDPALPPEIPSSAFNGSSDGTIHQETSSGISSAATDKFPPDNPSDCDSLDGGLMIHPSLKYSHRLQGSMFAGESSDPMDIAVAGGDVEDDKGDSVLDTPQHLHYDRDLDTDPESCTEHSECPADCCQHHEPTDPTPYHHPTDHAPHHPYCRHSEQTTNRGSVERVSSPDVIDGTLSRLFHPSVPPGSPEQGSVCRGQRSPRSASLGRHTRGYTQCPEDQPSCGRHLHPHTIPRSNHTGTGAPQQPVPINLYENPTTETTRVPPPHPHCRNNATGKKSNCRDTPSNPTPTHLSPTHKTKPTSSSSYHKAPSLKVRRPQNRKAPPSNV</sequence>
<feature type="signal peptide" evidence="8">
    <location>
        <begin position="1"/>
        <end position="32"/>
    </location>
</feature>
<keyword evidence="7" id="KW-0812">Transmembrane</keyword>
<evidence type="ECO:0000313" key="10">
    <source>
        <dbReference type="EnsemblMetazoa" id="XP_038068778.1"/>
    </source>
</evidence>
<dbReference type="SMART" id="SM00409">
    <property type="entry name" value="IG"/>
    <property type="match status" value="3"/>
</dbReference>
<dbReference type="AlphaFoldDB" id="A0A914AYN2"/>
<keyword evidence="4" id="KW-1015">Disulfide bond</keyword>
<accession>A0A914AYN2</accession>
<dbReference type="InterPro" id="IPR000483">
    <property type="entry name" value="Cys-rich_flank_reg_C"/>
</dbReference>
<dbReference type="SMART" id="SM00082">
    <property type="entry name" value="LRRCT"/>
    <property type="match status" value="1"/>
</dbReference>
<evidence type="ECO:0000259" key="9">
    <source>
        <dbReference type="PROSITE" id="PS50835"/>
    </source>
</evidence>
<dbReference type="Pfam" id="PF13855">
    <property type="entry name" value="LRR_8"/>
    <property type="match status" value="4"/>
</dbReference>
<dbReference type="FunFam" id="2.60.40.10:FF:000612">
    <property type="entry name" value="palladin isoform X1"/>
    <property type="match status" value="1"/>
</dbReference>
<dbReference type="InterPro" id="IPR050467">
    <property type="entry name" value="LRFN"/>
</dbReference>
<reference evidence="10" key="1">
    <citation type="submission" date="2022-11" db="UniProtKB">
        <authorList>
            <consortium name="EnsemblMetazoa"/>
        </authorList>
    </citation>
    <scope>IDENTIFICATION</scope>
</reference>
<dbReference type="EnsemblMetazoa" id="XM_038212850.1">
    <property type="protein sequence ID" value="XP_038068778.1"/>
    <property type="gene ID" value="LOC119738110"/>
</dbReference>
<dbReference type="Pfam" id="PF13927">
    <property type="entry name" value="Ig_3"/>
    <property type="match status" value="1"/>
</dbReference>
<feature type="compositionally biased region" description="Polar residues" evidence="6">
    <location>
        <begin position="816"/>
        <end position="838"/>
    </location>
</feature>
<feature type="domain" description="Ig-like" evidence="9">
    <location>
        <begin position="472"/>
        <end position="569"/>
    </location>
</feature>
<keyword evidence="2 8" id="KW-0732">Signal</keyword>
<evidence type="ECO:0000256" key="6">
    <source>
        <dbReference type="SAM" id="MobiDB-lite"/>
    </source>
</evidence>
<evidence type="ECO:0000256" key="1">
    <source>
        <dbReference type="ARBA" id="ARBA00022614"/>
    </source>
</evidence>
<dbReference type="InterPro" id="IPR001611">
    <property type="entry name" value="Leu-rich_rpt"/>
</dbReference>
<feature type="chain" id="PRO_5037113072" description="Ig-like domain-containing protein" evidence="8">
    <location>
        <begin position="33"/>
        <end position="1130"/>
    </location>
</feature>
<keyword evidence="1" id="KW-0433">Leucine-rich repeat</keyword>
<organism evidence="10 11">
    <name type="scientific">Patiria miniata</name>
    <name type="common">Bat star</name>
    <name type="synonym">Asterina miniata</name>
    <dbReference type="NCBI Taxonomy" id="46514"/>
    <lineage>
        <taxon>Eukaryota</taxon>
        <taxon>Metazoa</taxon>
        <taxon>Echinodermata</taxon>
        <taxon>Eleutherozoa</taxon>
        <taxon>Asterozoa</taxon>
        <taxon>Asteroidea</taxon>
        <taxon>Valvatacea</taxon>
        <taxon>Valvatida</taxon>
        <taxon>Asterinidae</taxon>
        <taxon>Patiria</taxon>
    </lineage>
</organism>
<dbReference type="InterPro" id="IPR013106">
    <property type="entry name" value="Ig_V-set"/>
</dbReference>
<feature type="domain" description="Ig-like" evidence="9">
    <location>
        <begin position="574"/>
        <end position="664"/>
    </location>
</feature>
<protein>
    <recommendedName>
        <fullName evidence="9">Ig-like domain-containing protein</fullName>
    </recommendedName>
</protein>
<dbReference type="FunFam" id="3.80.10.10:FF:000023">
    <property type="entry name" value="Leucine rich repeats and immunoglobulin like domains 3"/>
    <property type="match status" value="1"/>
</dbReference>
<dbReference type="InterPro" id="IPR007110">
    <property type="entry name" value="Ig-like_dom"/>
</dbReference>
<dbReference type="SMART" id="SM00406">
    <property type="entry name" value="IGv"/>
    <property type="match status" value="2"/>
</dbReference>
<dbReference type="InterPro" id="IPR003591">
    <property type="entry name" value="Leu-rich_rpt_typical-subtyp"/>
</dbReference>
<proteinExistence type="predicted"/>
<evidence type="ECO:0000256" key="3">
    <source>
        <dbReference type="ARBA" id="ARBA00022737"/>
    </source>
</evidence>
<dbReference type="Gene3D" id="2.60.40.10">
    <property type="entry name" value="Immunoglobulins"/>
    <property type="match status" value="3"/>
</dbReference>
<dbReference type="SMART" id="SM00408">
    <property type="entry name" value="IGc2"/>
    <property type="match status" value="3"/>
</dbReference>
<dbReference type="RefSeq" id="XP_038068778.1">
    <property type="nucleotide sequence ID" value="XM_038212850.1"/>
</dbReference>
<dbReference type="Proteomes" id="UP000887568">
    <property type="component" value="Unplaced"/>
</dbReference>
<keyword evidence="11" id="KW-1185">Reference proteome</keyword>
<dbReference type="GeneID" id="119738110"/>
<keyword evidence="7" id="KW-0472">Membrane</keyword>
<evidence type="ECO:0000256" key="5">
    <source>
        <dbReference type="ARBA" id="ARBA00023180"/>
    </source>
</evidence>
<dbReference type="InterPro" id="IPR032675">
    <property type="entry name" value="LRR_dom_sf"/>
</dbReference>
<feature type="region of interest" description="Disordered" evidence="6">
    <location>
        <begin position="799"/>
        <end position="847"/>
    </location>
</feature>
<dbReference type="SUPFAM" id="SSF48726">
    <property type="entry name" value="Immunoglobulin"/>
    <property type="match status" value="3"/>
</dbReference>
<dbReference type="InterPro" id="IPR013098">
    <property type="entry name" value="Ig_I-set"/>
</dbReference>
<name>A0A914AYN2_PATMI</name>
<feature type="transmembrane region" description="Helical" evidence="7">
    <location>
        <begin position="768"/>
        <end position="790"/>
    </location>
</feature>
<dbReference type="SMART" id="SM00013">
    <property type="entry name" value="LRRNT"/>
    <property type="match status" value="1"/>
</dbReference>
<dbReference type="InterPro" id="IPR036179">
    <property type="entry name" value="Ig-like_dom_sf"/>
</dbReference>
<dbReference type="InterPro" id="IPR003598">
    <property type="entry name" value="Ig_sub2"/>
</dbReference>
<dbReference type="OrthoDB" id="5917255at2759"/>
<dbReference type="SUPFAM" id="SSF52058">
    <property type="entry name" value="L domain-like"/>
    <property type="match status" value="1"/>
</dbReference>
<keyword evidence="5" id="KW-0325">Glycoprotein</keyword>
<dbReference type="PROSITE" id="PS51450">
    <property type="entry name" value="LRR"/>
    <property type="match status" value="8"/>
</dbReference>
<dbReference type="FunFam" id="2.60.40.10:FF:000150">
    <property type="entry name" value="Leucine rich repeats and immunoglobulin like domains 3"/>
    <property type="match status" value="1"/>
</dbReference>
<dbReference type="FunFam" id="3.80.10.10:FF:000770">
    <property type="entry name" value="Uncharacterized protein"/>
    <property type="match status" value="1"/>
</dbReference>
<keyword evidence="7" id="KW-1133">Transmembrane helix</keyword>